<dbReference type="EMBL" id="MT141237">
    <property type="protein sequence ID" value="QJA56752.1"/>
    <property type="molecule type" value="Genomic_DNA"/>
</dbReference>
<sequence>MMLTAKEREATFLSDLTALLAKHSAELDVTDDGKSYGMQSGVCEISMDSEWDSEGNQLAEYTTFRLPSFMDGD</sequence>
<gene>
    <name evidence="1" type="ORF">MM415B01796_0008</name>
</gene>
<protein>
    <submittedName>
        <fullName evidence="1">Uncharacterized protein</fullName>
    </submittedName>
</protein>
<reference evidence="1" key="1">
    <citation type="submission" date="2020-03" db="EMBL/GenBank/DDBJ databases">
        <title>The deep terrestrial virosphere.</title>
        <authorList>
            <person name="Holmfeldt K."/>
            <person name="Nilsson E."/>
            <person name="Simone D."/>
            <person name="Lopez-Fernandez M."/>
            <person name="Wu X."/>
            <person name="de Brujin I."/>
            <person name="Lundin D."/>
            <person name="Andersson A."/>
            <person name="Bertilsson S."/>
            <person name="Dopson M."/>
        </authorList>
    </citation>
    <scope>NUCLEOTIDE SEQUENCE</scope>
    <source>
        <strain evidence="1">MM415B01796</strain>
    </source>
</reference>
<accession>A0A6M3IK47</accession>
<proteinExistence type="predicted"/>
<evidence type="ECO:0000313" key="1">
    <source>
        <dbReference type="EMBL" id="QJA56752.1"/>
    </source>
</evidence>
<dbReference type="AlphaFoldDB" id="A0A6M3IK47"/>
<name>A0A6M3IK47_9ZZZZ</name>
<organism evidence="1">
    <name type="scientific">viral metagenome</name>
    <dbReference type="NCBI Taxonomy" id="1070528"/>
    <lineage>
        <taxon>unclassified sequences</taxon>
        <taxon>metagenomes</taxon>
        <taxon>organismal metagenomes</taxon>
    </lineage>
</organism>